<evidence type="ECO:0000256" key="12">
    <source>
        <dbReference type="ARBA" id="ARBA00022840"/>
    </source>
</evidence>
<evidence type="ECO:0000256" key="7">
    <source>
        <dbReference type="ARBA" id="ARBA00007490"/>
    </source>
</evidence>
<protein>
    <recommendedName>
        <fullName evidence="14">Bifunctional adenosylcobalamin biosynthesis protein</fullName>
        <ecNumber evidence="14">2.7.1.156</ecNumber>
        <ecNumber evidence="14">2.7.7.62</ecNumber>
    </recommendedName>
</protein>
<dbReference type="InterPro" id="IPR027417">
    <property type="entry name" value="P-loop_NTPase"/>
</dbReference>
<evidence type="ECO:0000256" key="13">
    <source>
        <dbReference type="ARBA" id="ARBA00023134"/>
    </source>
</evidence>
<accession>A0AAE9SMQ7</accession>
<dbReference type="EC" id="2.7.7.62" evidence="14"/>
<evidence type="ECO:0000256" key="6">
    <source>
        <dbReference type="ARBA" id="ARBA00005159"/>
    </source>
</evidence>
<evidence type="ECO:0000256" key="10">
    <source>
        <dbReference type="ARBA" id="ARBA00022741"/>
    </source>
</evidence>
<evidence type="ECO:0000256" key="4">
    <source>
        <dbReference type="ARBA" id="ARBA00003889"/>
    </source>
</evidence>
<evidence type="ECO:0000256" key="2">
    <source>
        <dbReference type="ARBA" id="ARBA00000711"/>
    </source>
</evidence>
<keyword evidence="12 14" id="KW-0067">ATP-binding</keyword>
<evidence type="ECO:0000256" key="1">
    <source>
        <dbReference type="ARBA" id="ARBA00000312"/>
    </source>
</evidence>
<dbReference type="CDD" id="cd00544">
    <property type="entry name" value="CobU"/>
    <property type="match status" value="1"/>
</dbReference>
<dbReference type="RefSeq" id="WP_255936735.1">
    <property type="nucleotide sequence ID" value="NZ_CP050467.1"/>
</dbReference>
<evidence type="ECO:0000256" key="9">
    <source>
        <dbReference type="ARBA" id="ARBA00022679"/>
    </source>
</evidence>
<name>A0AAE9SMQ7_9VIBR</name>
<dbReference type="GO" id="GO:0009236">
    <property type="term" value="P:cobalamin biosynthetic process"/>
    <property type="evidence" value="ECO:0007669"/>
    <property type="project" value="UniProtKB-UniRule"/>
</dbReference>
<dbReference type="GO" id="GO:0005525">
    <property type="term" value="F:GTP binding"/>
    <property type="evidence" value="ECO:0007669"/>
    <property type="project" value="UniProtKB-UniRule"/>
</dbReference>
<dbReference type="Gene3D" id="3.40.50.300">
    <property type="entry name" value="P-loop containing nucleotide triphosphate hydrolases"/>
    <property type="match status" value="1"/>
</dbReference>
<keyword evidence="9 14" id="KW-0808">Transferase</keyword>
<dbReference type="Proteomes" id="UP001058687">
    <property type="component" value="Chromosome 1"/>
</dbReference>
<keyword evidence="8 14" id="KW-0169">Cobalamin biosynthesis</keyword>
<gene>
    <name evidence="17" type="primary">cobU</name>
    <name evidence="17" type="ORF">HB761_00890</name>
</gene>
<proteinExistence type="inferred from homology"/>
<keyword evidence="13 14" id="KW-0342">GTP-binding</keyword>
<dbReference type="AlphaFoldDB" id="A0AAE9SMQ7"/>
<evidence type="ECO:0000256" key="16">
    <source>
        <dbReference type="PIRSR" id="PIRSR006135-2"/>
    </source>
</evidence>
<organism evidence="17 18">
    <name type="scientific">Vibrio campbellii</name>
    <dbReference type="NCBI Taxonomy" id="680"/>
    <lineage>
        <taxon>Bacteria</taxon>
        <taxon>Pseudomonadati</taxon>
        <taxon>Pseudomonadota</taxon>
        <taxon>Gammaproteobacteria</taxon>
        <taxon>Vibrionales</taxon>
        <taxon>Vibrionaceae</taxon>
        <taxon>Vibrio</taxon>
    </lineage>
</organism>
<comment type="similarity">
    <text evidence="7 14">Belongs to the CobU/CobP family.</text>
</comment>
<keyword evidence="17" id="KW-0548">Nucleotidyltransferase</keyword>
<evidence type="ECO:0000256" key="11">
    <source>
        <dbReference type="ARBA" id="ARBA00022777"/>
    </source>
</evidence>
<comment type="catalytic activity">
    <reaction evidence="3">
        <text>adenosylcob(III)inamide + GTP = adenosylcob(III)inamide phosphate + GDP + H(+)</text>
        <dbReference type="Rhea" id="RHEA:15765"/>
        <dbReference type="ChEBI" id="CHEBI:2480"/>
        <dbReference type="ChEBI" id="CHEBI:15378"/>
        <dbReference type="ChEBI" id="CHEBI:37565"/>
        <dbReference type="ChEBI" id="CHEBI:58189"/>
        <dbReference type="ChEBI" id="CHEBI:58502"/>
        <dbReference type="EC" id="2.7.1.156"/>
    </reaction>
</comment>
<dbReference type="InterPro" id="IPR003203">
    <property type="entry name" value="CobU/CobP"/>
</dbReference>
<comment type="function">
    <text evidence="4 14">Catalyzes ATP-dependent phosphorylation of adenosylcobinamide and addition of GMP to adenosylcobinamide phosphate.</text>
</comment>
<dbReference type="PANTHER" id="PTHR34848:SF1">
    <property type="entry name" value="BIFUNCTIONAL ADENOSYLCOBALAMIN BIOSYNTHESIS PROTEIN COBU"/>
    <property type="match status" value="1"/>
</dbReference>
<dbReference type="PIRSF" id="PIRSF006135">
    <property type="entry name" value="CobU"/>
    <property type="match status" value="1"/>
</dbReference>
<evidence type="ECO:0000256" key="3">
    <source>
        <dbReference type="ARBA" id="ARBA00001522"/>
    </source>
</evidence>
<dbReference type="GO" id="GO:0008820">
    <property type="term" value="F:cobinamide phosphate guanylyltransferase activity"/>
    <property type="evidence" value="ECO:0007669"/>
    <property type="project" value="UniProtKB-UniRule"/>
</dbReference>
<dbReference type="GO" id="GO:0043752">
    <property type="term" value="F:adenosylcobinamide kinase activity"/>
    <property type="evidence" value="ECO:0007669"/>
    <property type="project" value="UniProtKB-EC"/>
</dbReference>
<reference evidence="17" key="1">
    <citation type="submission" date="2020-03" db="EMBL/GenBank/DDBJ databases">
        <title>Five strains of Vibrio campbellii isolated from Mariana Trench.</title>
        <authorList>
            <person name="Liang J."/>
            <person name="Zhang X.-H."/>
        </authorList>
    </citation>
    <scope>NUCLEOTIDE SEQUENCE</scope>
    <source>
        <strain evidence="17">LJC014</strain>
    </source>
</reference>
<feature type="binding site" evidence="16">
    <location>
        <position position="85"/>
    </location>
    <ligand>
        <name>GTP</name>
        <dbReference type="ChEBI" id="CHEBI:37565"/>
    </ligand>
</feature>
<dbReference type="Pfam" id="PF02283">
    <property type="entry name" value="CobU"/>
    <property type="match status" value="1"/>
</dbReference>
<dbReference type="NCBIfam" id="NF004469">
    <property type="entry name" value="PRK05800.1"/>
    <property type="match status" value="1"/>
</dbReference>
<comment type="pathway">
    <text evidence="5 14">Cofactor biosynthesis; adenosylcobalamin biosynthesis; adenosylcobalamin from cob(II)yrinate a,c-diamide: step 6/7.</text>
</comment>
<dbReference type="PANTHER" id="PTHR34848">
    <property type="match status" value="1"/>
</dbReference>
<feature type="active site" description="GMP-histidine intermediate" evidence="15">
    <location>
        <position position="52"/>
    </location>
</feature>
<evidence type="ECO:0000313" key="17">
    <source>
        <dbReference type="EMBL" id="UTZ25420.1"/>
    </source>
</evidence>
<feature type="binding site" evidence="16">
    <location>
        <begin position="7"/>
        <end position="14"/>
    </location>
    <ligand>
        <name>GTP</name>
        <dbReference type="ChEBI" id="CHEBI:37565"/>
    </ligand>
</feature>
<keyword evidence="11 14" id="KW-0418">Kinase</keyword>
<dbReference type="SUPFAM" id="SSF52540">
    <property type="entry name" value="P-loop containing nucleoside triphosphate hydrolases"/>
    <property type="match status" value="1"/>
</dbReference>
<dbReference type="EC" id="2.7.1.156" evidence="14"/>
<evidence type="ECO:0000256" key="14">
    <source>
        <dbReference type="PIRNR" id="PIRNR006135"/>
    </source>
</evidence>
<evidence type="ECO:0000256" key="8">
    <source>
        <dbReference type="ARBA" id="ARBA00022573"/>
    </source>
</evidence>
<comment type="pathway">
    <text evidence="6 14">Cofactor biosynthesis; adenosylcobalamin biosynthesis; adenosylcobalamin from cob(II)yrinate a,c-diamide: step 5/7.</text>
</comment>
<feature type="binding site" evidence="16">
    <location>
        <position position="64"/>
    </location>
    <ligand>
        <name>GTP</name>
        <dbReference type="ChEBI" id="CHEBI:37565"/>
    </ligand>
</feature>
<feature type="binding site" evidence="16">
    <location>
        <begin position="53"/>
        <end position="56"/>
    </location>
    <ligand>
        <name>GTP</name>
        <dbReference type="ChEBI" id="CHEBI:37565"/>
    </ligand>
</feature>
<evidence type="ECO:0000313" key="18">
    <source>
        <dbReference type="Proteomes" id="UP001058687"/>
    </source>
</evidence>
<keyword evidence="10 14" id="KW-0547">Nucleotide-binding</keyword>
<feature type="binding site" evidence="16">
    <location>
        <begin position="36"/>
        <end position="38"/>
    </location>
    <ligand>
        <name>GTP</name>
        <dbReference type="ChEBI" id="CHEBI:37565"/>
    </ligand>
</feature>
<comment type="catalytic activity">
    <reaction evidence="1 14">
        <text>adenosylcob(III)inamide + ATP = adenosylcob(III)inamide phosphate + ADP + H(+)</text>
        <dbReference type="Rhea" id="RHEA:15769"/>
        <dbReference type="ChEBI" id="CHEBI:2480"/>
        <dbReference type="ChEBI" id="CHEBI:15378"/>
        <dbReference type="ChEBI" id="CHEBI:30616"/>
        <dbReference type="ChEBI" id="CHEBI:58502"/>
        <dbReference type="ChEBI" id="CHEBI:456216"/>
        <dbReference type="EC" id="2.7.1.156"/>
    </reaction>
</comment>
<dbReference type="GO" id="GO:0005524">
    <property type="term" value="F:ATP binding"/>
    <property type="evidence" value="ECO:0007669"/>
    <property type="project" value="UniProtKB-UniRule"/>
</dbReference>
<dbReference type="EMBL" id="CP050467">
    <property type="protein sequence ID" value="UTZ25420.1"/>
    <property type="molecule type" value="Genomic_DNA"/>
</dbReference>
<evidence type="ECO:0000256" key="15">
    <source>
        <dbReference type="PIRSR" id="PIRSR006135-1"/>
    </source>
</evidence>
<comment type="catalytic activity">
    <reaction evidence="2 14">
        <text>adenosylcob(III)inamide phosphate + GTP + H(+) = adenosylcob(III)inamide-GDP + diphosphate</text>
        <dbReference type="Rhea" id="RHEA:22712"/>
        <dbReference type="ChEBI" id="CHEBI:15378"/>
        <dbReference type="ChEBI" id="CHEBI:33019"/>
        <dbReference type="ChEBI" id="CHEBI:37565"/>
        <dbReference type="ChEBI" id="CHEBI:58502"/>
        <dbReference type="ChEBI" id="CHEBI:60487"/>
        <dbReference type="EC" id="2.7.7.62"/>
    </reaction>
</comment>
<evidence type="ECO:0000256" key="5">
    <source>
        <dbReference type="ARBA" id="ARBA00004692"/>
    </source>
</evidence>
<sequence>MKQLILGGARSGKSSLAESRAQQWTQNKNGTLHYVATALPFDEEMKQRNAHHKQQRGAGWIEHECSLNLPELICEFSSQDVVLVDCLTLWLNNWIFELGDECCNERLGEQIELFVNAAAQSDATLIFVSNEVGMGIVPLGAVSRYFVDNAGRMNQKLATICEQVTFVAAGLPLELKPQEGKR</sequence>